<dbReference type="PANTHER" id="PTHR30572">
    <property type="entry name" value="MEMBRANE COMPONENT OF TRANSPORTER-RELATED"/>
    <property type="match status" value="1"/>
</dbReference>
<evidence type="ECO:0000256" key="1">
    <source>
        <dbReference type="ARBA" id="ARBA00004651"/>
    </source>
</evidence>
<evidence type="ECO:0000259" key="9">
    <source>
        <dbReference type="Pfam" id="PF12704"/>
    </source>
</evidence>
<evidence type="ECO:0000256" key="5">
    <source>
        <dbReference type="ARBA" id="ARBA00023136"/>
    </source>
</evidence>
<feature type="transmembrane region" description="Helical" evidence="7">
    <location>
        <begin position="21"/>
        <end position="41"/>
    </location>
</feature>
<comment type="caution">
    <text evidence="10">The sequence shown here is derived from an EMBL/GenBank/DDBJ whole genome shotgun (WGS) entry which is preliminary data.</text>
</comment>
<evidence type="ECO:0000259" key="8">
    <source>
        <dbReference type="Pfam" id="PF02687"/>
    </source>
</evidence>
<feature type="domain" description="MacB-like periplasmic core" evidence="9">
    <location>
        <begin position="21"/>
        <end position="246"/>
    </location>
</feature>
<dbReference type="Proteomes" id="UP000230137">
    <property type="component" value="Unassembled WGS sequence"/>
</dbReference>
<feature type="transmembrane region" description="Helical" evidence="7">
    <location>
        <begin position="322"/>
        <end position="352"/>
    </location>
</feature>
<organism evidence="10 11">
    <name type="scientific">Candidatus Berkelbacteria bacterium CG_4_10_14_0_2_um_filter_35_9_33_12</name>
    <dbReference type="NCBI Taxonomy" id="1974499"/>
    <lineage>
        <taxon>Bacteria</taxon>
        <taxon>Candidatus Berkelbacteria</taxon>
    </lineage>
</organism>
<evidence type="ECO:0000256" key="6">
    <source>
        <dbReference type="ARBA" id="ARBA00038076"/>
    </source>
</evidence>
<keyword evidence="5 7" id="KW-0472">Membrane</keyword>
<evidence type="ECO:0008006" key="12">
    <source>
        <dbReference type="Google" id="ProtNLM"/>
    </source>
</evidence>
<feature type="transmembrane region" description="Helical" evidence="7">
    <location>
        <begin position="372"/>
        <end position="394"/>
    </location>
</feature>
<feature type="transmembrane region" description="Helical" evidence="7">
    <location>
        <begin position="272"/>
        <end position="301"/>
    </location>
</feature>
<accession>A0A2M7W5J0</accession>
<name>A0A2M7W5J0_9BACT</name>
<dbReference type="Pfam" id="PF02687">
    <property type="entry name" value="FtsX"/>
    <property type="match status" value="1"/>
</dbReference>
<evidence type="ECO:0000313" key="11">
    <source>
        <dbReference type="Proteomes" id="UP000230137"/>
    </source>
</evidence>
<evidence type="ECO:0000256" key="4">
    <source>
        <dbReference type="ARBA" id="ARBA00022989"/>
    </source>
</evidence>
<keyword evidence="2" id="KW-1003">Cell membrane</keyword>
<evidence type="ECO:0000313" key="10">
    <source>
        <dbReference type="EMBL" id="PJA20863.1"/>
    </source>
</evidence>
<dbReference type="InterPro" id="IPR003838">
    <property type="entry name" value="ABC3_permease_C"/>
</dbReference>
<dbReference type="GO" id="GO:0022857">
    <property type="term" value="F:transmembrane transporter activity"/>
    <property type="evidence" value="ECO:0007669"/>
    <property type="project" value="TreeGrafter"/>
</dbReference>
<dbReference type="PANTHER" id="PTHR30572:SF4">
    <property type="entry name" value="ABC TRANSPORTER PERMEASE YTRF"/>
    <property type="match status" value="1"/>
</dbReference>
<sequence length="406" mass="44723">MLILETIKNAFRSIWVNKFRSFLTILGIIIGIYSVIILVSAGKGVQQKVGEFINVLEPNTLIVLPIPSLGDDNPQFQQVGGLMSNISNNDVNALKQKVEHIKNINMIVMPSGIVKYNDKKAIPFISGASLDMNSIFKLEVENGRTITKDDEDKKNNVVVLGNGAKNTLELTTDDIGKIMTIGKTEFEIVGYFKKTNVQIFGFDLNNLYLMPYTSAQKLDDRKTLDRLFITANSKDNIEQVKNDIIQVFKDEHGDEDISVLEQKDALKLFDQVFGILTTLLSAIASISLIVGGIGIMNIMLVSVTERTHEIGIRKAIGANNSIILIQFLVEAIILTAIGTVIALTMVFISTYYINNILGDKAPINLVVDLDTIYLAVGISVIIGIVFGLFPAVIASKKNPIEALKYE</sequence>
<gene>
    <name evidence="10" type="ORF">COX60_00480</name>
</gene>
<feature type="domain" description="ABC3 transporter permease C-terminal" evidence="8">
    <location>
        <begin position="282"/>
        <end position="399"/>
    </location>
</feature>
<comment type="similarity">
    <text evidence="6">Belongs to the ABC-4 integral membrane protein family.</text>
</comment>
<keyword evidence="3 7" id="KW-0812">Transmembrane</keyword>
<reference evidence="11" key="1">
    <citation type="submission" date="2017-09" db="EMBL/GenBank/DDBJ databases">
        <title>Depth-based differentiation of microbial function through sediment-hosted aquifers and enrichment of novel symbionts in the deep terrestrial subsurface.</title>
        <authorList>
            <person name="Probst A.J."/>
            <person name="Ladd B."/>
            <person name="Jarett J.K."/>
            <person name="Geller-Mcgrath D.E."/>
            <person name="Sieber C.M.K."/>
            <person name="Emerson J.B."/>
            <person name="Anantharaman K."/>
            <person name="Thomas B.C."/>
            <person name="Malmstrom R."/>
            <person name="Stieglmeier M."/>
            <person name="Klingl A."/>
            <person name="Woyke T."/>
            <person name="Ryan C.M."/>
            <person name="Banfield J.F."/>
        </authorList>
    </citation>
    <scope>NUCLEOTIDE SEQUENCE [LARGE SCALE GENOMIC DNA]</scope>
</reference>
<dbReference type="EMBL" id="PFQF01000010">
    <property type="protein sequence ID" value="PJA20863.1"/>
    <property type="molecule type" value="Genomic_DNA"/>
</dbReference>
<evidence type="ECO:0000256" key="7">
    <source>
        <dbReference type="SAM" id="Phobius"/>
    </source>
</evidence>
<dbReference type="InterPro" id="IPR050250">
    <property type="entry name" value="Macrolide_Exporter_MacB"/>
</dbReference>
<comment type="subcellular location">
    <subcellularLocation>
        <location evidence="1">Cell membrane</location>
        <topology evidence="1">Multi-pass membrane protein</topology>
    </subcellularLocation>
</comment>
<dbReference type="InterPro" id="IPR025857">
    <property type="entry name" value="MacB_PCD"/>
</dbReference>
<evidence type="ECO:0000256" key="2">
    <source>
        <dbReference type="ARBA" id="ARBA00022475"/>
    </source>
</evidence>
<keyword evidence="4 7" id="KW-1133">Transmembrane helix</keyword>
<dbReference type="AlphaFoldDB" id="A0A2M7W5J0"/>
<dbReference type="Pfam" id="PF12704">
    <property type="entry name" value="MacB_PCD"/>
    <property type="match status" value="1"/>
</dbReference>
<evidence type="ECO:0000256" key="3">
    <source>
        <dbReference type="ARBA" id="ARBA00022692"/>
    </source>
</evidence>
<dbReference type="GO" id="GO:0005886">
    <property type="term" value="C:plasma membrane"/>
    <property type="evidence" value="ECO:0007669"/>
    <property type="project" value="UniProtKB-SubCell"/>
</dbReference>
<protein>
    <recommendedName>
        <fullName evidence="12">Multidrug ABC transporter substrate-binding protein</fullName>
    </recommendedName>
</protein>
<proteinExistence type="inferred from homology"/>